<protein>
    <recommendedName>
        <fullName evidence="5">FecR protein domain-containing protein</fullName>
    </recommendedName>
</protein>
<evidence type="ECO:0008006" key="5">
    <source>
        <dbReference type="Google" id="ProtNLM"/>
    </source>
</evidence>
<feature type="domain" description="Protein FecR C-terminal" evidence="3">
    <location>
        <begin position="228"/>
        <end position="295"/>
    </location>
</feature>
<name>A0A381UT31_9ZZZZ</name>
<dbReference type="InterPro" id="IPR032508">
    <property type="entry name" value="FecR_C"/>
</dbReference>
<evidence type="ECO:0000259" key="3">
    <source>
        <dbReference type="Pfam" id="PF16344"/>
    </source>
</evidence>
<dbReference type="Pfam" id="PF04773">
    <property type="entry name" value="FecR"/>
    <property type="match status" value="1"/>
</dbReference>
<dbReference type="PANTHER" id="PTHR30273:SF2">
    <property type="entry name" value="PROTEIN FECR"/>
    <property type="match status" value="1"/>
</dbReference>
<proteinExistence type="predicted"/>
<keyword evidence="1" id="KW-0472">Membrane</keyword>
<sequence>MKKLDNKQKLIWDHSAQADLPPLPNKEDVWLRLVQHMEISDRETGIDQDRQEFTPPRQDIWTLVKPRLNYVIALGLALVFILPVAYESFTTETLLTRTAEYQTAHLPDGSTVSLNSESRIRYNRDFSTDHRTLVLSGEAYFDVKNGSAPFIINTEYGQITVVGTSFNVRTREDGFEVGVNEGRVDVSNETSSVQLQKGQLLRGTSAFSKKDIHDVTHADYPDWMNQKLYCDHTPLSEVCAEIERTFGISIEFANPSLNDITVTGVIDARDLKTVLSTVSLLTQHEFKLDGDTCTII</sequence>
<feature type="domain" description="FecR protein" evidence="2">
    <location>
        <begin position="93"/>
        <end position="184"/>
    </location>
</feature>
<reference evidence="4" key="1">
    <citation type="submission" date="2018-05" db="EMBL/GenBank/DDBJ databases">
        <authorList>
            <person name="Lanie J.A."/>
            <person name="Ng W.-L."/>
            <person name="Kazmierczak K.M."/>
            <person name="Andrzejewski T.M."/>
            <person name="Davidsen T.M."/>
            <person name="Wayne K.J."/>
            <person name="Tettelin H."/>
            <person name="Glass J.I."/>
            <person name="Rusch D."/>
            <person name="Podicherti R."/>
            <person name="Tsui H.-C.T."/>
            <person name="Winkler M.E."/>
        </authorList>
    </citation>
    <scope>NUCLEOTIDE SEQUENCE</scope>
</reference>
<dbReference type="InterPro" id="IPR012373">
    <property type="entry name" value="Ferrdict_sens_TM"/>
</dbReference>
<dbReference type="Gene3D" id="3.55.50.30">
    <property type="match status" value="1"/>
</dbReference>
<keyword evidence="1" id="KW-1133">Transmembrane helix</keyword>
<gene>
    <name evidence="4" type="ORF">METZ01_LOCUS83755</name>
</gene>
<dbReference type="EMBL" id="UINC01007005">
    <property type="protein sequence ID" value="SVA30901.1"/>
    <property type="molecule type" value="Genomic_DNA"/>
</dbReference>
<dbReference type="Gene3D" id="2.60.120.1440">
    <property type="match status" value="1"/>
</dbReference>
<evidence type="ECO:0000313" key="4">
    <source>
        <dbReference type="EMBL" id="SVA30901.1"/>
    </source>
</evidence>
<dbReference type="Pfam" id="PF16344">
    <property type="entry name" value="FecR_C"/>
    <property type="match status" value="1"/>
</dbReference>
<dbReference type="PANTHER" id="PTHR30273">
    <property type="entry name" value="PERIPLASMIC SIGNAL SENSOR AND SIGMA FACTOR ACTIVATOR FECR-RELATED"/>
    <property type="match status" value="1"/>
</dbReference>
<keyword evidence="1" id="KW-0812">Transmembrane</keyword>
<accession>A0A381UT31</accession>
<feature type="transmembrane region" description="Helical" evidence="1">
    <location>
        <begin position="68"/>
        <end position="86"/>
    </location>
</feature>
<dbReference type="AlphaFoldDB" id="A0A381UT31"/>
<organism evidence="4">
    <name type="scientific">marine metagenome</name>
    <dbReference type="NCBI Taxonomy" id="408172"/>
    <lineage>
        <taxon>unclassified sequences</taxon>
        <taxon>metagenomes</taxon>
        <taxon>ecological metagenomes</taxon>
    </lineage>
</organism>
<evidence type="ECO:0000259" key="2">
    <source>
        <dbReference type="Pfam" id="PF04773"/>
    </source>
</evidence>
<dbReference type="GO" id="GO:0016989">
    <property type="term" value="F:sigma factor antagonist activity"/>
    <property type="evidence" value="ECO:0007669"/>
    <property type="project" value="TreeGrafter"/>
</dbReference>
<dbReference type="InterPro" id="IPR006860">
    <property type="entry name" value="FecR"/>
</dbReference>
<evidence type="ECO:0000256" key="1">
    <source>
        <dbReference type="SAM" id="Phobius"/>
    </source>
</evidence>